<keyword evidence="3" id="KW-1185">Reference proteome</keyword>
<feature type="region of interest" description="Disordered" evidence="1">
    <location>
        <begin position="1"/>
        <end position="29"/>
    </location>
</feature>
<comment type="caution">
    <text evidence="2">The sequence shown here is derived from an EMBL/GenBank/DDBJ whole genome shotgun (WGS) entry which is preliminary data.</text>
</comment>
<organism evidence="2 3">
    <name type="scientific">Aspergillus mulundensis</name>
    <dbReference type="NCBI Taxonomy" id="1810919"/>
    <lineage>
        <taxon>Eukaryota</taxon>
        <taxon>Fungi</taxon>
        <taxon>Dikarya</taxon>
        <taxon>Ascomycota</taxon>
        <taxon>Pezizomycotina</taxon>
        <taxon>Eurotiomycetes</taxon>
        <taxon>Eurotiomycetidae</taxon>
        <taxon>Eurotiales</taxon>
        <taxon>Aspergillaceae</taxon>
        <taxon>Aspergillus</taxon>
        <taxon>Aspergillus subgen. Nidulantes</taxon>
    </lineage>
</organism>
<dbReference type="Proteomes" id="UP000256690">
    <property type="component" value="Unassembled WGS sequence"/>
</dbReference>
<feature type="region of interest" description="Disordered" evidence="1">
    <location>
        <begin position="94"/>
        <end position="178"/>
    </location>
</feature>
<gene>
    <name evidence="2" type="ORF">DSM5745_00117</name>
</gene>
<evidence type="ECO:0000313" key="2">
    <source>
        <dbReference type="EMBL" id="RDW92795.1"/>
    </source>
</evidence>
<feature type="compositionally biased region" description="Low complexity" evidence="1">
    <location>
        <begin position="12"/>
        <end position="27"/>
    </location>
</feature>
<protein>
    <submittedName>
        <fullName evidence="2">Uncharacterized protein</fullName>
    </submittedName>
</protein>
<feature type="compositionally biased region" description="Basic residues" evidence="1">
    <location>
        <begin position="1"/>
        <end position="11"/>
    </location>
</feature>
<feature type="compositionally biased region" description="Low complexity" evidence="1">
    <location>
        <begin position="111"/>
        <end position="160"/>
    </location>
</feature>
<dbReference type="EMBL" id="PVWQ01000001">
    <property type="protein sequence ID" value="RDW92795.1"/>
    <property type="molecule type" value="Genomic_DNA"/>
</dbReference>
<proteinExistence type="predicted"/>
<name>A0A3D8T2K2_9EURO</name>
<accession>A0A3D8T2K2</accession>
<sequence>MPRLRKQRSRTSVRSSSSSIPSPSSAPTRKWKWSSSLILQALNCCHRSGELHDENETTDANRIYMNHFVSSAHTVTVTESMIAEATQRAVSELADNRPRGSRLRLANPDPAGSSQASASGSSSSTLALPLTVRPGTGTGTRTGPRPLGQTVCPGPGSSPDTGGGIDGSARSRGQRSKLLLPYTPINSCPYGT</sequence>
<dbReference type="AlphaFoldDB" id="A0A3D8T2K2"/>
<dbReference type="RefSeq" id="XP_026607978.1">
    <property type="nucleotide sequence ID" value="XM_026742133.1"/>
</dbReference>
<evidence type="ECO:0000256" key="1">
    <source>
        <dbReference type="SAM" id="MobiDB-lite"/>
    </source>
</evidence>
<reference evidence="2 3" key="1">
    <citation type="journal article" date="2018" name="IMA Fungus">
        <title>IMA Genome-F 9: Draft genome sequence of Annulohypoxylon stygium, Aspergillus mulundensis, Berkeleyomyces basicola (syn. Thielaviopsis basicola), Ceratocystis smalleyi, two Cercospora beticola strains, Coleophoma cylindrospora, Fusarium fracticaudum, Phialophora cf. hyalina, and Morchella septimelata.</title>
        <authorList>
            <person name="Wingfield B.D."/>
            <person name="Bills G.F."/>
            <person name="Dong Y."/>
            <person name="Huang W."/>
            <person name="Nel W.J."/>
            <person name="Swalarsk-Parry B.S."/>
            <person name="Vaghefi N."/>
            <person name="Wilken P.M."/>
            <person name="An Z."/>
            <person name="de Beer Z.W."/>
            <person name="De Vos L."/>
            <person name="Chen L."/>
            <person name="Duong T.A."/>
            <person name="Gao Y."/>
            <person name="Hammerbacher A."/>
            <person name="Kikkert J.R."/>
            <person name="Li Y."/>
            <person name="Li H."/>
            <person name="Li K."/>
            <person name="Li Q."/>
            <person name="Liu X."/>
            <person name="Ma X."/>
            <person name="Naidoo K."/>
            <person name="Pethybridge S.J."/>
            <person name="Sun J."/>
            <person name="Steenkamp E.T."/>
            <person name="van der Nest M.A."/>
            <person name="van Wyk S."/>
            <person name="Wingfield M.J."/>
            <person name="Xiong C."/>
            <person name="Yue Q."/>
            <person name="Zhang X."/>
        </authorList>
    </citation>
    <scope>NUCLEOTIDE SEQUENCE [LARGE SCALE GENOMIC DNA]</scope>
    <source>
        <strain evidence="2 3">DSM 5745</strain>
    </source>
</reference>
<dbReference type="GeneID" id="38110487"/>
<evidence type="ECO:0000313" key="3">
    <source>
        <dbReference type="Proteomes" id="UP000256690"/>
    </source>
</evidence>